<reference evidence="7" key="1">
    <citation type="submission" date="2018-06" db="EMBL/GenBank/DDBJ databases">
        <authorList>
            <person name="Zhirakovskaya E."/>
        </authorList>
    </citation>
    <scope>NUCLEOTIDE SEQUENCE</scope>
</reference>
<dbReference type="AlphaFoldDB" id="A0A3B1CH23"/>
<keyword evidence="1" id="KW-0963">Cytoplasm</keyword>
<evidence type="ECO:0000259" key="5">
    <source>
        <dbReference type="Pfam" id="PF02601"/>
    </source>
</evidence>
<dbReference type="GO" id="GO:0003676">
    <property type="term" value="F:nucleic acid binding"/>
    <property type="evidence" value="ECO:0007669"/>
    <property type="project" value="InterPro"/>
</dbReference>
<keyword evidence="2" id="KW-0540">Nuclease</keyword>
<dbReference type="InterPro" id="IPR020579">
    <property type="entry name" value="Exonuc_VII_lsu_C"/>
</dbReference>
<dbReference type="HAMAP" id="MF_00378">
    <property type="entry name" value="Exonuc_7_L"/>
    <property type="match status" value="1"/>
</dbReference>
<name>A0A3B1CH23_9ZZZZ</name>
<dbReference type="GO" id="GO:0008855">
    <property type="term" value="F:exodeoxyribonuclease VII activity"/>
    <property type="evidence" value="ECO:0007669"/>
    <property type="project" value="UniProtKB-EC"/>
</dbReference>
<organism evidence="7">
    <name type="scientific">hydrothermal vent metagenome</name>
    <dbReference type="NCBI Taxonomy" id="652676"/>
    <lineage>
        <taxon>unclassified sequences</taxon>
        <taxon>metagenomes</taxon>
        <taxon>ecological metagenomes</taxon>
    </lineage>
</organism>
<dbReference type="Pfam" id="PF13742">
    <property type="entry name" value="tRNA_anti_2"/>
    <property type="match status" value="1"/>
</dbReference>
<keyword evidence="4" id="KW-0269">Exonuclease</keyword>
<dbReference type="InterPro" id="IPR025824">
    <property type="entry name" value="OB-fold_nuc-bd_dom"/>
</dbReference>
<keyword evidence="3 7" id="KW-0378">Hydrolase</keyword>
<dbReference type="NCBIfam" id="TIGR00237">
    <property type="entry name" value="xseA"/>
    <property type="match status" value="1"/>
</dbReference>
<accession>A0A3B1CH23</accession>
<dbReference type="GO" id="GO:0006308">
    <property type="term" value="P:DNA catabolic process"/>
    <property type="evidence" value="ECO:0007669"/>
    <property type="project" value="InterPro"/>
</dbReference>
<gene>
    <name evidence="7" type="ORF">MNBD_NITROSPINAE03-767</name>
</gene>
<dbReference type="Pfam" id="PF02601">
    <property type="entry name" value="Exonuc_VII_L"/>
    <property type="match status" value="1"/>
</dbReference>
<evidence type="ECO:0000256" key="4">
    <source>
        <dbReference type="ARBA" id="ARBA00022839"/>
    </source>
</evidence>
<evidence type="ECO:0000313" key="7">
    <source>
        <dbReference type="EMBL" id="VAX23264.1"/>
    </source>
</evidence>
<feature type="non-terminal residue" evidence="7">
    <location>
        <position position="397"/>
    </location>
</feature>
<dbReference type="EMBL" id="UOGB01000267">
    <property type="protein sequence ID" value="VAX23264.1"/>
    <property type="molecule type" value="Genomic_DNA"/>
</dbReference>
<evidence type="ECO:0000256" key="3">
    <source>
        <dbReference type="ARBA" id="ARBA00022801"/>
    </source>
</evidence>
<dbReference type="PANTHER" id="PTHR30008">
    <property type="entry name" value="EXODEOXYRIBONUCLEASE 7 LARGE SUBUNIT"/>
    <property type="match status" value="1"/>
</dbReference>
<dbReference type="GO" id="GO:0009318">
    <property type="term" value="C:exodeoxyribonuclease VII complex"/>
    <property type="evidence" value="ECO:0007669"/>
    <property type="project" value="InterPro"/>
</dbReference>
<protein>
    <submittedName>
        <fullName evidence="7">Exodeoxyribonuclease VII large subunit</fullName>
        <ecNumber evidence="7">3.1.11.6</ecNumber>
    </submittedName>
</protein>
<feature type="domain" description="OB-fold nucleic acid binding" evidence="6">
    <location>
        <begin position="14"/>
        <end position="107"/>
    </location>
</feature>
<dbReference type="EC" id="3.1.11.6" evidence="7"/>
<dbReference type="InterPro" id="IPR003753">
    <property type="entry name" value="Exonuc_VII_L"/>
</dbReference>
<evidence type="ECO:0000256" key="1">
    <source>
        <dbReference type="ARBA" id="ARBA00022490"/>
    </source>
</evidence>
<evidence type="ECO:0000259" key="6">
    <source>
        <dbReference type="Pfam" id="PF13742"/>
    </source>
</evidence>
<dbReference type="PANTHER" id="PTHR30008:SF0">
    <property type="entry name" value="EXODEOXYRIBONUCLEASE 7 LARGE SUBUNIT"/>
    <property type="match status" value="1"/>
</dbReference>
<proteinExistence type="inferred from homology"/>
<dbReference type="CDD" id="cd04489">
    <property type="entry name" value="ExoVII_LU_OBF"/>
    <property type="match status" value="1"/>
</dbReference>
<sequence length="397" mass="43987">MPDEKSVDGGKKIFTVSSLTSDIKAVIESGFAGLWVEGEISNFKVYPSGHAYFDLKDDKALLNAVMWKGSRKYLKFEPKQGDHVVCRGRLSVYEKYGKYQLVAESMEPKGLGALQAEFEALKKKLKAEGLFDQERKNPLPYIPWSVGIVTSPAGAVIKDIIRTLNRRFPGLHIILNPVRVQGDGAAKEIARAIFEFNEYGKVDVMIVGRGGGSLEDLWAFNEEEVARAIASSAIPVVSAVGHETDFTIADFVADLRASTPTAAAEMVAPEREAIENAIDEFVERMTGQLRDTVESNRQDIDGLTGRAARAISHDLALVSGRLNAVYLHLGAVSPSKKLELRREKLLELQRAMARGVSRLFEALNIKIVNLTGRLTALKPERWIDTRRQIVEQYAKDM</sequence>
<evidence type="ECO:0000256" key="2">
    <source>
        <dbReference type="ARBA" id="ARBA00022722"/>
    </source>
</evidence>
<feature type="domain" description="Exonuclease VII large subunit C-terminal" evidence="5">
    <location>
        <begin position="130"/>
        <end position="394"/>
    </location>
</feature>